<comment type="subcellular location">
    <subcellularLocation>
        <location evidence="1">Cell membrane</location>
        <topology evidence="1">Multi-pass membrane protein</topology>
    </subcellularLocation>
</comment>
<accession>A0A964FEP9</accession>
<evidence type="ECO:0000256" key="7">
    <source>
        <dbReference type="SAM" id="Phobius"/>
    </source>
</evidence>
<evidence type="ECO:0000313" key="9">
    <source>
        <dbReference type="Proteomes" id="UP000729733"/>
    </source>
</evidence>
<dbReference type="Pfam" id="PF13440">
    <property type="entry name" value="Polysacc_synt_3"/>
    <property type="match status" value="1"/>
</dbReference>
<feature type="transmembrane region" description="Helical" evidence="7">
    <location>
        <begin position="236"/>
        <end position="256"/>
    </location>
</feature>
<keyword evidence="9" id="KW-1185">Reference proteome</keyword>
<dbReference type="GO" id="GO:0005886">
    <property type="term" value="C:plasma membrane"/>
    <property type="evidence" value="ECO:0007669"/>
    <property type="project" value="UniProtKB-SubCell"/>
</dbReference>
<reference evidence="8" key="1">
    <citation type="journal article" date="2021" name="Antonie Van Leeuwenhoek">
        <title>Draft genome and description of Waterburya agarophytonicola gen. nov. sp. nov. (Pleurocapsales, Cyanobacteria): a seaweed symbiont.</title>
        <authorList>
            <person name="Bonthond G."/>
            <person name="Shalygin S."/>
            <person name="Bayer T."/>
            <person name="Weinberger F."/>
        </authorList>
    </citation>
    <scope>NUCLEOTIDE SEQUENCE</scope>
    <source>
        <strain evidence="8">KI4</strain>
    </source>
</reference>
<feature type="transmembrane region" description="Helical" evidence="7">
    <location>
        <begin position="326"/>
        <end position="347"/>
    </location>
</feature>
<name>A0A964FEP9_9CYAN</name>
<feature type="transmembrane region" description="Helical" evidence="7">
    <location>
        <begin position="43"/>
        <end position="67"/>
    </location>
</feature>
<organism evidence="8 9">
    <name type="scientific">Waterburya agarophytonicola KI4</name>
    <dbReference type="NCBI Taxonomy" id="2874699"/>
    <lineage>
        <taxon>Bacteria</taxon>
        <taxon>Bacillati</taxon>
        <taxon>Cyanobacteriota</taxon>
        <taxon>Cyanophyceae</taxon>
        <taxon>Pleurocapsales</taxon>
        <taxon>Hyellaceae</taxon>
        <taxon>Waterburya</taxon>
        <taxon>Waterburya agarophytonicola</taxon>
    </lineage>
</organism>
<feature type="transmembrane region" description="Helical" evidence="7">
    <location>
        <begin position="368"/>
        <end position="393"/>
    </location>
</feature>
<comment type="similarity">
    <text evidence="2">Belongs to the polysaccharide synthase family.</text>
</comment>
<dbReference type="PANTHER" id="PTHR30250:SF10">
    <property type="entry name" value="LIPOPOLYSACCHARIDE BIOSYNTHESIS PROTEIN WZXC"/>
    <property type="match status" value="1"/>
</dbReference>
<protein>
    <submittedName>
        <fullName evidence="8">Oligosaccharide flippase family protein</fullName>
    </submittedName>
</protein>
<evidence type="ECO:0000256" key="6">
    <source>
        <dbReference type="ARBA" id="ARBA00023136"/>
    </source>
</evidence>
<sequence length="448" mass="50228">MSSATIKKQAISGTAWTILGYGTSQSLRLGSNLILTRLLVPELFGLMALVSVFLMGLNLFSDVGIYPSIIQNKRGEDPVFLNTAWTVQVIRGFALWIGCLLIAFPVAQFYEEPRLQLLLPIVGLNSIINGFNSTNLPILQRRMEIGKLIRFELGIQIISLIVMITWAWFSPSIWALVVGNLVSTTVEMIWSHRLLKNSVQSFAWDREVVKELTSFGKWIFISTAMTFLASEIDRLMLGKLFSLEMLSFYIIAFTFADIPRQIVSKLSFQVLYPVIVKYASLPRKVLKEKMMKPRWIMLLGQAIALTMLISFGDYLITILYDARYVQATWILPILALGLWPLMLSITSDKALLAIGSPNYAAWGNLWKFIYMAIALPLGFHFYGILGAVIVIAFNDLPFYGLISYGLCCEKLSTVRQDIEATLILMALLGAVLAIRYNIGLGLPIDAIL</sequence>
<dbReference type="InterPro" id="IPR050833">
    <property type="entry name" value="Poly_Biosynth_Transport"/>
</dbReference>
<dbReference type="EMBL" id="JADWDC010000006">
    <property type="protein sequence ID" value="MCC0176142.1"/>
    <property type="molecule type" value="Genomic_DNA"/>
</dbReference>
<comment type="caution">
    <text evidence="8">The sequence shown here is derived from an EMBL/GenBank/DDBJ whole genome shotgun (WGS) entry which is preliminary data.</text>
</comment>
<evidence type="ECO:0000256" key="3">
    <source>
        <dbReference type="ARBA" id="ARBA00022475"/>
    </source>
</evidence>
<keyword evidence="4 7" id="KW-0812">Transmembrane</keyword>
<evidence type="ECO:0000256" key="5">
    <source>
        <dbReference type="ARBA" id="ARBA00022989"/>
    </source>
</evidence>
<keyword evidence="3" id="KW-1003">Cell membrane</keyword>
<dbReference type="AlphaFoldDB" id="A0A964FEP9"/>
<feature type="transmembrane region" description="Helical" evidence="7">
    <location>
        <begin position="79"/>
        <end position="105"/>
    </location>
</feature>
<evidence type="ECO:0000313" key="8">
    <source>
        <dbReference type="EMBL" id="MCC0176142.1"/>
    </source>
</evidence>
<dbReference type="PANTHER" id="PTHR30250">
    <property type="entry name" value="PST FAMILY PREDICTED COLANIC ACID TRANSPORTER"/>
    <property type="match status" value="1"/>
</dbReference>
<keyword evidence="6 7" id="KW-0472">Membrane</keyword>
<dbReference type="RefSeq" id="WP_229639175.1">
    <property type="nucleotide sequence ID" value="NZ_JADWDC010000006.1"/>
</dbReference>
<feature type="transmembrane region" description="Helical" evidence="7">
    <location>
        <begin position="148"/>
        <end position="167"/>
    </location>
</feature>
<evidence type="ECO:0000256" key="2">
    <source>
        <dbReference type="ARBA" id="ARBA00007430"/>
    </source>
</evidence>
<dbReference type="Proteomes" id="UP000729733">
    <property type="component" value="Unassembled WGS sequence"/>
</dbReference>
<proteinExistence type="inferred from homology"/>
<evidence type="ECO:0000256" key="4">
    <source>
        <dbReference type="ARBA" id="ARBA00022692"/>
    </source>
</evidence>
<feature type="transmembrane region" description="Helical" evidence="7">
    <location>
        <begin position="420"/>
        <end position="438"/>
    </location>
</feature>
<gene>
    <name evidence="8" type="ORF">I4641_03995</name>
</gene>
<evidence type="ECO:0000256" key="1">
    <source>
        <dbReference type="ARBA" id="ARBA00004651"/>
    </source>
</evidence>
<keyword evidence="5 7" id="KW-1133">Transmembrane helix</keyword>
<feature type="transmembrane region" description="Helical" evidence="7">
    <location>
        <begin position="295"/>
        <end position="320"/>
    </location>
</feature>